<comment type="caution">
    <text evidence="2">The sequence shown here is derived from an EMBL/GenBank/DDBJ whole genome shotgun (WGS) entry which is preliminary data.</text>
</comment>
<feature type="region of interest" description="Disordered" evidence="1">
    <location>
        <begin position="18"/>
        <end position="101"/>
    </location>
</feature>
<reference evidence="2 3" key="1">
    <citation type="submission" date="2020-06" db="EMBL/GenBank/DDBJ databases">
        <title>High-quality draft genome of sulfate reducer Desulfobacter latus type strain AcrS2 isolated from marine sediment.</title>
        <authorList>
            <person name="Hoppe M."/>
            <person name="Larsen C.K."/>
            <person name="Marshall I.P.G."/>
            <person name="Schramm A."/>
            <person name="Marietou A.G."/>
        </authorList>
    </citation>
    <scope>NUCLEOTIDE SEQUENCE [LARGE SCALE GENOMIC DNA]</scope>
    <source>
        <strain evidence="2 3">AcRS2</strain>
    </source>
</reference>
<dbReference type="AlphaFoldDB" id="A0A850SSG8"/>
<keyword evidence="3" id="KW-1185">Reference proteome</keyword>
<protein>
    <submittedName>
        <fullName evidence="2">Uncharacterized protein</fullName>
    </submittedName>
</protein>
<evidence type="ECO:0000313" key="3">
    <source>
        <dbReference type="Proteomes" id="UP000553343"/>
    </source>
</evidence>
<dbReference type="EMBL" id="JACADJ010000007">
    <property type="protein sequence ID" value="NWH04089.1"/>
    <property type="molecule type" value="Genomic_DNA"/>
</dbReference>
<dbReference type="Proteomes" id="UP000553343">
    <property type="component" value="Unassembled WGS sequence"/>
</dbReference>
<organism evidence="2 3">
    <name type="scientific">Desulfobacter latus</name>
    <dbReference type="NCBI Taxonomy" id="2292"/>
    <lineage>
        <taxon>Bacteria</taxon>
        <taxon>Pseudomonadati</taxon>
        <taxon>Thermodesulfobacteriota</taxon>
        <taxon>Desulfobacteria</taxon>
        <taxon>Desulfobacterales</taxon>
        <taxon>Desulfobacteraceae</taxon>
        <taxon>Desulfobacter</taxon>
    </lineage>
</organism>
<accession>A0A850SSG8</accession>
<evidence type="ECO:0000313" key="2">
    <source>
        <dbReference type="EMBL" id="NWH04089.1"/>
    </source>
</evidence>
<proteinExistence type="predicted"/>
<feature type="compositionally biased region" description="Basic residues" evidence="1">
    <location>
        <begin position="67"/>
        <end position="79"/>
    </location>
</feature>
<evidence type="ECO:0000256" key="1">
    <source>
        <dbReference type="SAM" id="MobiDB-lite"/>
    </source>
</evidence>
<name>A0A850SSG8_9BACT</name>
<gene>
    <name evidence="2" type="ORF">HXW94_03630</name>
</gene>
<feature type="compositionally biased region" description="Polar residues" evidence="1">
    <location>
        <begin position="36"/>
        <end position="58"/>
    </location>
</feature>
<sequence>MTTVHGHNQIFQQFGIAQDLSQQVQSPKPDPDQAAVQHQNQQVLENTTVQESEETFSLTHEKEKEKRQRKARKAKRVKKQNLQNDLSPDPDGPGRLIDTKA</sequence>
<dbReference type="RefSeq" id="WP_178365539.1">
    <property type="nucleotide sequence ID" value="NZ_JACADJ010000007.1"/>
</dbReference>